<feature type="compositionally biased region" description="Low complexity" evidence="7">
    <location>
        <begin position="203"/>
        <end position="214"/>
    </location>
</feature>
<keyword evidence="3" id="KW-0597">Phosphoprotein</keyword>
<dbReference type="GO" id="GO:0035666">
    <property type="term" value="P:TRIF-dependent toll-like receptor signaling pathway"/>
    <property type="evidence" value="ECO:0007669"/>
    <property type="project" value="InterPro"/>
</dbReference>
<gene>
    <name evidence="9" type="primary">Ticam1</name>
    <name evidence="9" type="ORF">NYCLEU_R11786</name>
</gene>
<dbReference type="Gene3D" id="3.40.50.10140">
    <property type="entry name" value="Toll/interleukin-1 receptor homology (TIR) domain"/>
    <property type="match status" value="1"/>
</dbReference>
<dbReference type="AlphaFoldDB" id="A0A7L4C314"/>
<dbReference type="GO" id="GO:0032481">
    <property type="term" value="P:positive regulation of type I interferon production"/>
    <property type="evidence" value="ECO:0007669"/>
    <property type="project" value="TreeGrafter"/>
</dbReference>
<feature type="non-terminal residue" evidence="9">
    <location>
        <position position="1"/>
    </location>
</feature>
<evidence type="ECO:0000256" key="2">
    <source>
        <dbReference type="ARBA" id="ARBA00022490"/>
    </source>
</evidence>
<dbReference type="Proteomes" id="UP000551823">
    <property type="component" value="Unassembled WGS sequence"/>
</dbReference>
<dbReference type="InterPro" id="IPR040886">
    <property type="entry name" value="TRIF_N"/>
</dbReference>
<keyword evidence="2" id="KW-0963">Cytoplasm</keyword>
<feature type="region of interest" description="Disordered" evidence="7">
    <location>
        <begin position="137"/>
        <end position="163"/>
    </location>
</feature>
<evidence type="ECO:0000256" key="4">
    <source>
        <dbReference type="ARBA" id="ARBA00022588"/>
    </source>
</evidence>
<evidence type="ECO:0000259" key="8">
    <source>
        <dbReference type="PROSITE" id="PS50104"/>
    </source>
</evidence>
<feature type="non-terminal residue" evidence="9">
    <location>
        <position position="625"/>
    </location>
</feature>
<feature type="compositionally biased region" description="Polar residues" evidence="7">
    <location>
        <begin position="190"/>
        <end position="202"/>
    </location>
</feature>
<dbReference type="SUPFAM" id="SSF52200">
    <property type="entry name" value="Toll/Interleukin receptor TIR domain"/>
    <property type="match status" value="1"/>
</dbReference>
<name>A0A7L4C314_9AVES</name>
<dbReference type="InterPro" id="IPR035897">
    <property type="entry name" value="Toll_tir_struct_dom_sf"/>
</dbReference>
<feature type="compositionally biased region" description="Pro residues" evidence="7">
    <location>
        <begin position="399"/>
        <end position="427"/>
    </location>
</feature>
<feature type="domain" description="TIR" evidence="8">
    <location>
        <begin position="444"/>
        <end position="608"/>
    </location>
</feature>
<evidence type="ECO:0000256" key="6">
    <source>
        <dbReference type="ARBA" id="ARBA00023198"/>
    </source>
</evidence>
<evidence type="ECO:0000256" key="7">
    <source>
        <dbReference type="SAM" id="MobiDB-lite"/>
    </source>
</evidence>
<organism evidence="9 10">
    <name type="scientific">Nyctiprogne leucopyga</name>
    <dbReference type="NCBI Taxonomy" id="382315"/>
    <lineage>
        <taxon>Eukaryota</taxon>
        <taxon>Metazoa</taxon>
        <taxon>Chordata</taxon>
        <taxon>Craniata</taxon>
        <taxon>Vertebrata</taxon>
        <taxon>Euteleostomi</taxon>
        <taxon>Archelosauria</taxon>
        <taxon>Archosauria</taxon>
        <taxon>Dinosauria</taxon>
        <taxon>Saurischia</taxon>
        <taxon>Theropoda</taxon>
        <taxon>Coelurosauria</taxon>
        <taxon>Aves</taxon>
        <taxon>Neognathae</taxon>
        <taxon>Neoaves</taxon>
        <taxon>Strisores</taxon>
        <taxon>Caprimulgiformes</taxon>
        <taxon>Caprimulgidae</taxon>
        <taxon>Chordeilinae</taxon>
        <taxon>Nyctiprogne</taxon>
    </lineage>
</organism>
<evidence type="ECO:0000256" key="5">
    <source>
        <dbReference type="ARBA" id="ARBA00022859"/>
    </source>
</evidence>
<keyword evidence="6" id="KW-0395">Inflammatory response</keyword>
<dbReference type="GO" id="GO:0005768">
    <property type="term" value="C:endosome"/>
    <property type="evidence" value="ECO:0007669"/>
    <property type="project" value="TreeGrafter"/>
</dbReference>
<dbReference type="GO" id="GO:0043123">
    <property type="term" value="P:positive regulation of canonical NF-kappaB signal transduction"/>
    <property type="evidence" value="ECO:0007669"/>
    <property type="project" value="TreeGrafter"/>
</dbReference>
<feature type="compositionally biased region" description="Basic and acidic residues" evidence="7">
    <location>
        <begin position="329"/>
        <end position="341"/>
    </location>
</feature>
<sequence length="625" mass="67579">MAQSTELQPSFEDVLNILSQIPQDKLLNLKYKLKHLIFGPSSKLLQAMVLLTLGQEVDARICLDALGDNQAAQYVHQIKLGAAGEQADGEDLQPPRLDAGAMELLAQIYLVLAEEKLCSHEAVAKACQAATKACRDTQGDTLSSVPPKDQDKPGSAVSTGDKFQTLRSDADVGFHQMSNPNYVVRSSPVQIRSNSAPSGPQTLRSLGSPSLPSRFEISASPTVVFHTQPPPHERGLQPSQLPEGSSSGAGQPDGDSQSHGLQETSWPSTPNSHPRQDTSAQVSQPKEVPQVSSHHPTLSAPETQLPMLGALNQPVECSDVSSTMAAETRAPEESTDKKPNEKQFSTGLPASRATEDTGPAHTSRKDSHVPAGISSNSAPASMSAHSLPPPTYSFSSTLPPSPHKPPSNLSYPPPIHSSPSPAWPPPLQTVEPVPTSEPDGGETKFFTFVVLHASEDEMVAHRVKDLLEKMGVPNGATLCEDFFIAGRSHMTCFQDAMENSAFIILLLTKNFPCNLCMFQTNTALMESILKPSKRDSVIPFVPKENPLERSQIPSTLGGLMPLDENSPGFSRTVQNTFNSTRINERKAMWDTVQRKKLQLYWERYQAQQKLAALNLGSLPQVPPSA</sequence>
<dbReference type="PROSITE" id="PS50104">
    <property type="entry name" value="TIR"/>
    <property type="match status" value="1"/>
</dbReference>
<dbReference type="EMBL" id="VZZU01000679">
    <property type="protein sequence ID" value="NXW44354.1"/>
    <property type="molecule type" value="Genomic_DNA"/>
</dbReference>
<dbReference type="PANTHER" id="PTHR47230">
    <property type="entry name" value="TIR DOMAIN-CONTAINING ADAPTER MOLECULE 1"/>
    <property type="match status" value="1"/>
</dbReference>
<accession>A0A7L4C314</accession>
<protein>
    <submittedName>
        <fullName evidence="9">TCAM1 protein</fullName>
    </submittedName>
</protein>
<reference evidence="9 10" key="1">
    <citation type="submission" date="2019-09" db="EMBL/GenBank/DDBJ databases">
        <title>Bird 10,000 Genomes (B10K) Project - Family phase.</title>
        <authorList>
            <person name="Zhang G."/>
        </authorList>
    </citation>
    <scope>NUCLEOTIDE SEQUENCE [LARGE SCALE GENOMIC DNA]</scope>
    <source>
        <strain evidence="9">B10K-DU-005-01</strain>
    </source>
</reference>
<proteinExistence type="predicted"/>
<keyword evidence="5" id="KW-0391">Immunity</keyword>
<dbReference type="GO" id="GO:0045087">
    <property type="term" value="P:innate immune response"/>
    <property type="evidence" value="ECO:0007669"/>
    <property type="project" value="UniProtKB-KW"/>
</dbReference>
<dbReference type="PANTHER" id="PTHR47230:SF1">
    <property type="entry name" value="TIR DOMAIN-CONTAINING ADAPTER MOLECULE 1"/>
    <property type="match status" value="1"/>
</dbReference>
<evidence type="ECO:0000256" key="1">
    <source>
        <dbReference type="ARBA" id="ARBA00004496"/>
    </source>
</evidence>
<dbReference type="Gene3D" id="1.25.40.780">
    <property type="match status" value="1"/>
</dbReference>
<keyword evidence="10" id="KW-1185">Reference proteome</keyword>
<dbReference type="Pfam" id="PF17798">
    <property type="entry name" value="TRIF-NTD"/>
    <property type="match status" value="1"/>
</dbReference>
<dbReference type="GO" id="GO:0006954">
    <property type="term" value="P:inflammatory response"/>
    <property type="evidence" value="ECO:0007669"/>
    <property type="project" value="UniProtKB-KW"/>
</dbReference>
<feature type="compositionally biased region" description="Polar residues" evidence="7">
    <location>
        <begin position="373"/>
        <end position="384"/>
    </location>
</feature>
<dbReference type="GO" id="GO:0035591">
    <property type="term" value="F:signaling adaptor activity"/>
    <property type="evidence" value="ECO:0007669"/>
    <property type="project" value="TreeGrafter"/>
</dbReference>
<dbReference type="InterPro" id="IPR000157">
    <property type="entry name" value="TIR_dom"/>
</dbReference>
<evidence type="ECO:0000256" key="3">
    <source>
        <dbReference type="ARBA" id="ARBA00022553"/>
    </source>
</evidence>
<evidence type="ECO:0000313" key="9">
    <source>
        <dbReference type="EMBL" id="NXW44354.1"/>
    </source>
</evidence>
<comment type="subcellular location">
    <subcellularLocation>
        <location evidence="1">Cytoplasm</location>
    </subcellularLocation>
</comment>
<dbReference type="InterPro" id="IPR046946">
    <property type="entry name" value="TCAM1/2"/>
</dbReference>
<feature type="region of interest" description="Disordered" evidence="7">
    <location>
        <begin position="316"/>
        <end position="439"/>
    </location>
</feature>
<comment type="caution">
    <text evidence="9">The sequence shown here is derived from an EMBL/GenBank/DDBJ whole genome shotgun (WGS) entry which is preliminary data.</text>
</comment>
<feature type="compositionally biased region" description="Polar residues" evidence="7">
    <location>
        <begin position="237"/>
        <end position="301"/>
    </location>
</feature>
<feature type="region of interest" description="Disordered" evidence="7">
    <location>
        <begin position="190"/>
        <end position="301"/>
    </location>
</feature>
<keyword evidence="4" id="KW-0399">Innate immunity</keyword>
<evidence type="ECO:0000313" key="10">
    <source>
        <dbReference type="Proteomes" id="UP000551823"/>
    </source>
</evidence>